<feature type="region of interest" description="Disordered" evidence="1">
    <location>
        <begin position="39"/>
        <end position="67"/>
    </location>
</feature>
<dbReference type="InterPro" id="IPR000120">
    <property type="entry name" value="Amidase"/>
</dbReference>
<dbReference type="EMBL" id="SMOD01000012">
    <property type="protein sequence ID" value="TDG07121.1"/>
    <property type="molecule type" value="Genomic_DNA"/>
</dbReference>
<comment type="caution">
    <text evidence="3">The sequence shown here is derived from an EMBL/GenBank/DDBJ whole genome shotgun (WGS) entry which is preliminary data.</text>
</comment>
<dbReference type="InterPro" id="IPR023631">
    <property type="entry name" value="Amidase_dom"/>
</dbReference>
<feature type="compositionally biased region" description="Low complexity" evidence="1">
    <location>
        <begin position="49"/>
        <end position="59"/>
    </location>
</feature>
<feature type="region of interest" description="Disordered" evidence="1">
    <location>
        <begin position="1"/>
        <end position="26"/>
    </location>
</feature>
<accession>A0A4R5LDX2</accession>
<feature type="compositionally biased region" description="Basic residues" evidence="1">
    <location>
        <begin position="39"/>
        <end position="48"/>
    </location>
</feature>
<sequence length="532" mass="57427">MKVSRISTPARKRGRSTSVPRRSPSPTLLRWWRRHTLRCRRSPTRRNRSTGSTPTPSRTRCNRRSPDMRAEVFPLPTQTCEQRTAHALREAAQAGERGGFVRLREAAALEQARAVDSQREEGLQAGRLNGAPLAHKDMFFRAGELSECGSRILAGHRASHTAIVLQRLDAAGATDLGALHMAEFAMSPTGFNAHLGHGRNAWSEGHVSGGSSSGSGIAVSRGLVAGALGSDTGGSVRIPAAVNGVTGIKPTQHAISMRGVMPLSPSLDCVGVLARTAQDAASMLQAIWDADSLDPHCLATGKREFEGAIERPLAPDDIIAVPAFGDDAPVSGEVRAAVSRMAEAFASCGATIRKVDLPDLRETGALATLMLGAEATSIHAKWLRERRGDYGEQVLRRLERGLLYPATRYVDALRLRAPLMTQFVERYLGGAQALLLPALPYAVPTIEETLEGDASEIERRFGNFSYWTRGINYLGLPGMSVPAGKSENGMPVGVQLIGRAWSEDVLLRLAHQLQGNTDWHLPSILSHRPRVA</sequence>
<dbReference type="OrthoDB" id="112488at2"/>
<gene>
    <name evidence="3" type="ORF">E1N52_17915</name>
</gene>
<dbReference type="GO" id="GO:0003824">
    <property type="term" value="F:catalytic activity"/>
    <property type="evidence" value="ECO:0007669"/>
    <property type="project" value="InterPro"/>
</dbReference>
<reference evidence="3 4" key="1">
    <citation type="submission" date="2019-03" db="EMBL/GenBank/DDBJ databases">
        <title>Paraburkholderia sp. isolated from native Mimosa gymnas in Guartela State Park, Brazil.</title>
        <authorList>
            <person name="Paulitsch F."/>
            <person name="Hungria M."/>
            <person name="Delamuta J.R.M."/>
            <person name="Ribeiro R.A."/>
            <person name="Dall'Agnol R."/>
            <person name="Silva J.S.B."/>
        </authorList>
    </citation>
    <scope>NUCLEOTIDE SEQUENCE [LARGE SCALE GENOMIC DNA]</scope>
    <source>
        <strain evidence="3 4">CNPSo 3008</strain>
    </source>
</reference>
<dbReference type="Gene3D" id="3.90.1300.10">
    <property type="entry name" value="Amidase signature (AS) domain"/>
    <property type="match status" value="1"/>
</dbReference>
<organism evidence="3 4">
    <name type="scientific">Paraburkholderia guartelaensis</name>
    <dbReference type="NCBI Taxonomy" id="2546446"/>
    <lineage>
        <taxon>Bacteria</taxon>
        <taxon>Pseudomonadati</taxon>
        <taxon>Pseudomonadota</taxon>
        <taxon>Betaproteobacteria</taxon>
        <taxon>Burkholderiales</taxon>
        <taxon>Burkholderiaceae</taxon>
        <taxon>Paraburkholderia</taxon>
    </lineage>
</organism>
<name>A0A4R5LDX2_9BURK</name>
<dbReference type="Proteomes" id="UP000295606">
    <property type="component" value="Unassembled WGS sequence"/>
</dbReference>
<feature type="compositionally biased region" description="Low complexity" evidence="1">
    <location>
        <begin position="16"/>
        <end position="26"/>
    </location>
</feature>
<dbReference type="InterPro" id="IPR036928">
    <property type="entry name" value="AS_sf"/>
</dbReference>
<evidence type="ECO:0000313" key="4">
    <source>
        <dbReference type="Proteomes" id="UP000295606"/>
    </source>
</evidence>
<dbReference type="PANTHER" id="PTHR11895:SF176">
    <property type="entry name" value="AMIDASE AMID-RELATED"/>
    <property type="match status" value="1"/>
</dbReference>
<dbReference type="SUPFAM" id="SSF75304">
    <property type="entry name" value="Amidase signature (AS) enzymes"/>
    <property type="match status" value="1"/>
</dbReference>
<protein>
    <submittedName>
        <fullName evidence="3">Amidase</fullName>
    </submittedName>
</protein>
<evidence type="ECO:0000259" key="2">
    <source>
        <dbReference type="Pfam" id="PF01425"/>
    </source>
</evidence>
<dbReference type="AlphaFoldDB" id="A0A4R5LDX2"/>
<evidence type="ECO:0000256" key="1">
    <source>
        <dbReference type="SAM" id="MobiDB-lite"/>
    </source>
</evidence>
<proteinExistence type="predicted"/>
<feature type="domain" description="Amidase" evidence="2">
    <location>
        <begin position="86"/>
        <end position="507"/>
    </location>
</feature>
<dbReference type="PANTHER" id="PTHR11895">
    <property type="entry name" value="TRANSAMIDASE"/>
    <property type="match status" value="1"/>
</dbReference>
<dbReference type="Pfam" id="PF01425">
    <property type="entry name" value="Amidase"/>
    <property type="match status" value="1"/>
</dbReference>
<evidence type="ECO:0000313" key="3">
    <source>
        <dbReference type="EMBL" id="TDG07121.1"/>
    </source>
</evidence>